<keyword evidence="3" id="KW-1185">Reference proteome</keyword>
<dbReference type="Proteomes" id="UP000279259">
    <property type="component" value="Unassembled WGS sequence"/>
</dbReference>
<feature type="region of interest" description="Disordered" evidence="1">
    <location>
        <begin position="1"/>
        <end position="35"/>
    </location>
</feature>
<accession>A0A427XTV0</accession>
<comment type="caution">
    <text evidence="2">The sequence shown here is derived from an EMBL/GenBank/DDBJ whole genome shotgun (WGS) entry which is preliminary data.</text>
</comment>
<evidence type="ECO:0000313" key="2">
    <source>
        <dbReference type="EMBL" id="RSH82161.1"/>
    </source>
</evidence>
<feature type="compositionally biased region" description="Basic residues" evidence="1">
    <location>
        <begin position="224"/>
        <end position="233"/>
    </location>
</feature>
<sequence length="233" mass="24980">MGARPVAAAAPGAERPPDNQAANQSRPAHGPERAAQRQLRLALETNEALLIANTALEQRIRDICEQFPDVTGPLHVHGVVISAYQRFATHVDVTSIFPLVEIRGWLAQSKQYSLRIGARSRRAGSYLAGLPQDHELSQASVYPGPVTGPGHIPISQVTAPYALADLNAAAASSAANTNAPVPASLETREGFSIPIVPEMKSRNSAKSKGKARCPNPAEEPERTLRHKRSKLSE</sequence>
<evidence type="ECO:0000256" key="1">
    <source>
        <dbReference type="SAM" id="MobiDB-lite"/>
    </source>
</evidence>
<organism evidence="2 3">
    <name type="scientific">Saitozyma podzolica</name>
    <dbReference type="NCBI Taxonomy" id="1890683"/>
    <lineage>
        <taxon>Eukaryota</taxon>
        <taxon>Fungi</taxon>
        <taxon>Dikarya</taxon>
        <taxon>Basidiomycota</taxon>
        <taxon>Agaricomycotina</taxon>
        <taxon>Tremellomycetes</taxon>
        <taxon>Tremellales</taxon>
        <taxon>Trimorphomycetaceae</taxon>
        <taxon>Saitozyma</taxon>
    </lineage>
</organism>
<name>A0A427XTV0_9TREE</name>
<reference evidence="2 3" key="1">
    <citation type="submission" date="2018-11" db="EMBL/GenBank/DDBJ databases">
        <title>Genome sequence of Saitozyma podzolica DSM 27192.</title>
        <authorList>
            <person name="Aliyu H."/>
            <person name="Gorte O."/>
            <person name="Ochsenreither K."/>
        </authorList>
    </citation>
    <scope>NUCLEOTIDE SEQUENCE [LARGE SCALE GENOMIC DNA]</scope>
    <source>
        <strain evidence="2 3">DSM 27192</strain>
    </source>
</reference>
<dbReference type="EMBL" id="RSCD01000028">
    <property type="protein sequence ID" value="RSH82161.1"/>
    <property type="molecule type" value="Genomic_DNA"/>
</dbReference>
<feature type="region of interest" description="Disordered" evidence="1">
    <location>
        <begin position="194"/>
        <end position="233"/>
    </location>
</feature>
<evidence type="ECO:0000313" key="3">
    <source>
        <dbReference type="Proteomes" id="UP000279259"/>
    </source>
</evidence>
<dbReference type="OrthoDB" id="10644261at2759"/>
<gene>
    <name evidence="2" type="ORF">EHS25_006094</name>
</gene>
<protein>
    <submittedName>
        <fullName evidence="2">Uncharacterized protein</fullName>
    </submittedName>
</protein>
<feature type="compositionally biased region" description="Low complexity" evidence="1">
    <location>
        <begin position="1"/>
        <end position="13"/>
    </location>
</feature>
<proteinExistence type="predicted"/>
<dbReference type="AlphaFoldDB" id="A0A427XTV0"/>